<dbReference type="EC" id="2.3.2.27" evidence="2"/>
<keyword evidence="5 8" id="KW-0863">Zinc-finger</keyword>
<dbReference type="Proteomes" id="UP001162131">
    <property type="component" value="Unassembled WGS sequence"/>
</dbReference>
<dbReference type="InterPro" id="IPR045194">
    <property type="entry name" value="MGRN1/RNF157-like"/>
</dbReference>
<dbReference type="Gene3D" id="3.30.40.10">
    <property type="entry name" value="Zinc/RING finger domain, C3HC4 (zinc finger)"/>
    <property type="match status" value="1"/>
</dbReference>
<keyword evidence="11" id="KW-1185">Reference proteome</keyword>
<dbReference type="Pfam" id="PF13920">
    <property type="entry name" value="zf-C3HC4_3"/>
    <property type="match status" value="1"/>
</dbReference>
<evidence type="ECO:0000313" key="11">
    <source>
        <dbReference type="Proteomes" id="UP001162131"/>
    </source>
</evidence>
<keyword evidence="7" id="KW-0862">Zinc</keyword>
<evidence type="ECO:0000256" key="6">
    <source>
        <dbReference type="ARBA" id="ARBA00022786"/>
    </source>
</evidence>
<evidence type="ECO:0000256" key="2">
    <source>
        <dbReference type="ARBA" id="ARBA00012483"/>
    </source>
</evidence>
<gene>
    <name evidence="10" type="ORF">BSTOLATCC_MIC30523</name>
</gene>
<protein>
    <recommendedName>
        <fullName evidence="2">RING-type E3 ubiquitin transferase</fullName>
        <ecNumber evidence="2">2.3.2.27</ecNumber>
    </recommendedName>
</protein>
<dbReference type="AlphaFoldDB" id="A0AAU9JCW0"/>
<reference evidence="10" key="1">
    <citation type="submission" date="2021-09" db="EMBL/GenBank/DDBJ databases">
        <authorList>
            <consortium name="AG Swart"/>
            <person name="Singh M."/>
            <person name="Singh A."/>
            <person name="Seah K."/>
            <person name="Emmerich C."/>
        </authorList>
    </citation>
    <scope>NUCLEOTIDE SEQUENCE</scope>
    <source>
        <strain evidence="10">ATCC30299</strain>
    </source>
</reference>
<dbReference type="InterPro" id="IPR001841">
    <property type="entry name" value="Znf_RING"/>
</dbReference>
<comment type="catalytic activity">
    <reaction evidence="1">
        <text>S-ubiquitinyl-[E2 ubiquitin-conjugating enzyme]-L-cysteine + [acceptor protein]-L-lysine = [E2 ubiquitin-conjugating enzyme]-L-cysteine + N(6)-ubiquitinyl-[acceptor protein]-L-lysine.</text>
        <dbReference type="EC" id="2.3.2.27"/>
    </reaction>
</comment>
<evidence type="ECO:0000256" key="1">
    <source>
        <dbReference type="ARBA" id="ARBA00000900"/>
    </source>
</evidence>
<proteinExistence type="predicted"/>
<accession>A0AAU9JCW0</accession>
<dbReference type="SUPFAM" id="SSF57850">
    <property type="entry name" value="RING/U-box"/>
    <property type="match status" value="1"/>
</dbReference>
<keyword evidence="6" id="KW-0833">Ubl conjugation pathway</keyword>
<sequence>MLSTNKGLPLRFITILNYLKIKWTEKSNYNFSFNMGNRQPLYVGQNNPQAQNLLEPPAHDAIPNISSPTQDQTMTPTPTVIEQVHIRGSSLTVQADSPTTFSLSFTFDALTDCTISLYFFAIETLMSTGVTECYYVDTSRFPVPCTHTFSAGLDQNFPQNLAIFDTGKYSFHELSHADGKTYPLVIEIRASVTSRIIESTYIKFGMSGNQYQPKLIRQKLSMNELCYELHDIYGTTTGCEDEETPECVVCLTNRKDTLVIPCCHMCLCVECANIMRSHHNSRCPICRTNVETLINITVQT</sequence>
<dbReference type="InterPro" id="IPR013083">
    <property type="entry name" value="Znf_RING/FYVE/PHD"/>
</dbReference>
<keyword evidence="3" id="KW-0808">Transferase</keyword>
<feature type="domain" description="RING-type" evidence="9">
    <location>
        <begin position="247"/>
        <end position="287"/>
    </location>
</feature>
<dbReference type="PROSITE" id="PS50089">
    <property type="entry name" value="ZF_RING_2"/>
    <property type="match status" value="1"/>
</dbReference>
<evidence type="ECO:0000256" key="3">
    <source>
        <dbReference type="ARBA" id="ARBA00022679"/>
    </source>
</evidence>
<evidence type="ECO:0000313" key="10">
    <source>
        <dbReference type="EMBL" id="CAG9322143.1"/>
    </source>
</evidence>
<keyword evidence="4" id="KW-0479">Metal-binding</keyword>
<name>A0AAU9JCW0_9CILI</name>
<dbReference type="GO" id="GO:0008270">
    <property type="term" value="F:zinc ion binding"/>
    <property type="evidence" value="ECO:0007669"/>
    <property type="project" value="UniProtKB-KW"/>
</dbReference>
<comment type="caution">
    <text evidence="10">The sequence shown here is derived from an EMBL/GenBank/DDBJ whole genome shotgun (WGS) entry which is preliminary data.</text>
</comment>
<evidence type="ECO:0000256" key="5">
    <source>
        <dbReference type="ARBA" id="ARBA00022771"/>
    </source>
</evidence>
<dbReference type="InterPro" id="IPR058981">
    <property type="entry name" value="MGRN1/RNF157-like_N"/>
</dbReference>
<evidence type="ECO:0000256" key="7">
    <source>
        <dbReference type="ARBA" id="ARBA00022833"/>
    </source>
</evidence>
<organism evidence="10 11">
    <name type="scientific">Blepharisma stoltei</name>
    <dbReference type="NCBI Taxonomy" id="1481888"/>
    <lineage>
        <taxon>Eukaryota</taxon>
        <taxon>Sar</taxon>
        <taxon>Alveolata</taxon>
        <taxon>Ciliophora</taxon>
        <taxon>Postciliodesmatophora</taxon>
        <taxon>Heterotrichea</taxon>
        <taxon>Heterotrichida</taxon>
        <taxon>Blepharismidae</taxon>
        <taxon>Blepharisma</taxon>
    </lineage>
</organism>
<dbReference type="GO" id="GO:0016567">
    <property type="term" value="P:protein ubiquitination"/>
    <property type="evidence" value="ECO:0007669"/>
    <property type="project" value="TreeGrafter"/>
</dbReference>
<evidence type="ECO:0000259" key="9">
    <source>
        <dbReference type="PROSITE" id="PS50089"/>
    </source>
</evidence>
<dbReference type="EMBL" id="CAJZBQ010000030">
    <property type="protein sequence ID" value="CAG9322143.1"/>
    <property type="molecule type" value="Genomic_DNA"/>
</dbReference>
<evidence type="ECO:0000256" key="4">
    <source>
        <dbReference type="ARBA" id="ARBA00022723"/>
    </source>
</evidence>
<dbReference type="PANTHER" id="PTHR22996:SF0">
    <property type="entry name" value="RE60872P-RELATED"/>
    <property type="match status" value="1"/>
</dbReference>
<evidence type="ECO:0000256" key="8">
    <source>
        <dbReference type="PROSITE-ProRule" id="PRU00175"/>
    </source>
</evidence>
<dbReference type="Pfam" id="PF26192">
    <property type="entry name" value="RNF157-like_N"/>
    <property type="match status" value="1"/>
</dbReference>
<dbReference type="GO" id="GO:0061630">
    <property type="term" value="F:ubiquitin protein ligase activity"/>
    <property type="evidence" value="ECO:0007669"/>
    <property type="project" value="UniProtKB-EC"/>
</dbReference>
<dbReference type="PANTHER" id="PTHR22996">
    <property type="entry name" value="MAHOGUNIN"/>
    <property type="match status" value="1"/>
</dbReference>